<sequence length="105" mass="11748">MCLFCFSFTLTHCQMVFFLIPLWASEDSTFSLLAISCFWILPACQKGHSSRTGPSLVHSAVVYSRLVRRLSYARDSDALGGCPLGQYCNYMIVSDWTISGLFCEA</sequence>
<dbReference type="Proteomes" id="UP000246171">
    <property type="component" value="Unassembled WGS sequence"/>
</dbReference>
<name>A0A317WAS8_ASPEC</name>
<evidence type="ECO:0000313" key="1">
    <source>
        <dbReference type="EMBL" id="PWY81220.1"/>
    </source>
</evidence>
<dbReference type="AlphaFoldDB" id="A0A317WAS8"/>
<evidence type="ECO:0000313" key="2">
    <source>
        <dbReference type="Proteomes" id="UP000246171"/>
    </source>
</evidence>
<comment type="caution">
    <text evidence="1">The sequence shown here is derived from an EMBL/GenBank/DDBJ whole genome shotgun (WGS) entry which is preliminary data.</text>
</comment>
<accession>A0A317WAS8</accession>
<organism evidence="1 2">
    <name type="scientific">Aspergillus eucalypticola (strain CBS 122712 / IBT 29274)</name>
    <dbReference type="NCBI Taxonomy" id="1448314"/>
    <lineage>
        <taxon>Eukaryota</taxon>
        <taxon>Fungi</taxon>
        <taxon>Dikarya</taxon>
        <taxon>Ascomycota</taxon>
        <taxon>Pezizomycotina</taxon>
        <taxon>Eurotiomycetes</taxon>
        <taxon>Eurotiomycetidae</taxon>
        <taxon>Eurotiales</taxon>
        <taxon>Aspergillaceae</taxon>
        <taxon>Aspergillus</taxon>
        <taxon>Aspergillus subgen. Circumdati</taxon>
    </lineage>
</organism>
<dbReference type="EMBL" id="MSFU01000004">
    <property type="protein sequence ID" value="PWY81220.1"/>
    <property type="molecule type" value="Genomic_DNA"/>
</dbReference>
<dbReference type="GeneID" id="37048369"/>
<dbReference type="RefSeq" id="XP_025391643.1">
    <property type="nucleotide sequence ID" value="XM_025526407.1"/>
</dbReference>
<keyword evidence="2" id="KW-1185">Reference proteome</keyword>
<reference evidence="1" key="1">
    <citation type="submission" date="2016-12" db="EMBL/GenBank/DDBJ databases">
        <title>The genomes of Aspergillus section Nigri reveals drivers in fungal speciation.</title>
        <authorList>
            <consortium name="DOE Joint Genome Institute"/>
            <person name="Vesth T.C."/>
            <person name="Nybo J."/>
            <person name="Theobald S."/>
            <person name="Brandl J."/>
            <person name="Frisvad J.C."/>
            <person name="Nielsen K.F."/>
            <person name="Lyhne E.K."/>
            <person name="Kogle M.E."/>
            <person name="Kuo A."/>
            <person name="Riley R."/>
            <person name="Clum A."/>
            <person name="Nolan M."/>
            <person name="Lipzen A."/>
            <person name="Salamov A."/>
            <person name="Henrissat B."/>
            <person name="Wiebenga A."/>
            <person name="De vries R.P."/>
            <person name="Grigoriev I.V."/>
            <person name="Mortensen U.H."/>
            <person name="Andersen M.R."/>
            <person name="Baker S.E."/>
        </authorList>
    </citation>
    <scope>NUCLEOTIDE SEQUENCE</scope>
    <source>
        <strain evidence="1">CBS 122712</strain>
    </source>
</reference>
<protein>
    <submittedName>
        <fullName evidence="1">Uncharacterized protein</fullName>
    </submittedName>
</protein>
<proteinExistence type="predicted"/>
<dbReference type="VEuPathDB" id="FungiDB:BO83DRAFT_172135"/>
<gene>
    <name evidence="1" type="ORF">BO83DRAFT_172135</name>
</gene>